<reference evidence="1" key="1">
    <citation type="submission" date="2018-07" db="EMBL/GenBank/DDBJ databases">
        <authorList>
            <person name="Ashton P.M."/>
            <person name="Dallman T."/>
            <person name="Nair S."/>
            <person name="De Pinna E."/>
            <person name="Peters T."/>
            <person name="Grant K."/>
        </authorList>
    </citation>
    <scope>NUCLEOTIDE SEQUENCE [LARGE SCALE GENOMIC DNA]</scope>
    <source>
        <strain evidence="1">440016</strain>
    </source>
</reference>
<name>A0A3V2NZ44_SALET</name>
<gene>
    <name evidence="1" type="ORF">DSF98_21240</name>
</gene>
<accession>A0A3V2NZ44</accession>
<proteinExistence type="predicted"/>
<protein>
    <submittedName>
        <fullName evidence="1">Uncharacterized protein</fullName>
    </submittedName>
</protein>
<dbReference type="Proteomes" id="UP000839682">
    <property type="component" value="Unassembled WGS sequence"/>
</dbReference>
<evidence type="ECO:0000313" key="1">
    <source>
        <dbReference type="EMBL" id="EAA7255172.1"/>
    </source>
</evidence>
<sequence>MKIPTNLIPGFYESTRPVVLFRNKDGTFKSGFVLRGDEFVVNISLLRDGYNFAGLSVAGHPKRS</sequence>
<dbReference type="EMBL" id="AAACIV010000024">
    <property type="protein sequence ID" value="EAA7255172.1"/>
    <property type="molecule type" value="Genomic_DNA"/>
</dbReference>
<dbReference type="AlphaFoldDB" id="A0A3V2NZ44"/>
<organism evidence="1">
    <name type="scientific">Salmonella enterica I</name>
    <dbReference type="NCBI Taxonomy" id="59201"/>
    <lineage>
        <taxon>Bacteria</taxon>
        <taxon>Pseudomonadati</taxon>
        <taxon>Pseudomonadota</taxon>
        <taxon>Gammaproteobacteria</taxon>
        <taxon>Enterobacterales</taxon>
        <taxon>Enterobacteriaceae</taxon>
        <taxon>Salmonella</taxon>
    </lineage>
</organism>
<comment type="caution">
    <text evidence="1">The sequence shown here is derived from an EMBL/GenBank/DDBJ whole genome shotgun (WGS) entry which is preliminary data.</text>
</comment>